<evidence type="ECO:0008006" key="4">
    <source>
        <dbReference type="Google" id="ProtNLM"/>
    </source>
</evidence>
<feature type="non-terminal residue" evidence="2">
    <location>
        <position position="1"/>
    </location>
</feature>
<evidence type="ECO:0000313" key="3">
    <source>
        <dbReference type="Proteomes" id="UP000257109"/>
    </source>
</evidence>
<comment type="caution">
    <text evidence="2">The sequence shown here is derived from an EMBL/GenBank/DDBJ whole genome shotgun (WGS) entry which is preliminary data.</text>
</comment>
<dbReference type="AlphaFoldDB" id="A0A371H544"/>
<organism evidence="2 3">
    <name type="scientific">Mucuna pruriens</name>
    <name type="common">Velvet bean</name>
    <name type="synonym">Dolichos pruriens</name>
    <dbReference type="NCBI Taxonomy" id="157652"/>
    <lineage>
        <taxon>Eukaryota</taxon>
        <taxon>Viridiplantae</taxon>
        <taxon>Streptophyta</taxon>
        <taxon>Embryophyta</taxon>
        <taxon>Tracheophyta</taxon>
        <taxon>Spermatophyta</taxon>
        <taxon>Magnoliopsida</taxon>
        <taxon>eudicotyledons</taxon>
        <taxon>Gunneridae</taxon>
        <taxon>Pentapetalae</taxon>
        <taxon>rosids</taxon>
        <taxon>fabids</taxon>
        <taxon>Fabales</taxon>
        <taxon>Fabaceae</taxon>
        <taxon>Papilionoideae</taxon>
        <taxon>50 kb inversion clade</taxon>
        <taxon>NPAAA clade</taxon>
        <taxon>indigoferoid/millettioid clade</taxon>
        <taxon>Phaseoleae</taxon>
        <taxon>Mucuna</taxon>
    </lineage>
</organism>
<dbReference type="PANTHER" id="PTHR32108">
    <property type="entry name" value="DNA-DIRECTED RNA POLYMERASE SUBUNIT ALPHA"/>
    <property type="match status" value="1"/>
</dbReference>
<keyword evidence="3" id="KW-1185">Reference proteome</keyword>
<protein>
    <recommendedName>
        <fullName evidence="4">Retrotransposon gag domain-containing protein</fullName>
    </recommendedName>
</protein>
<name>A0A371H544_MUCPR</name>
<dbReference type="PANTHER" id="PTHR32108:SF9">
    <property type="entry name" value="REVERSE TRANSCRIPTASE RNASE H-LIKE DOMAIN-CONTAINING PROTEIN"/>
    <property type="match status" value="1"/>
</dbReference>
<feature type="region of interest" description="Disordered" evidence="1">
    <location>
        <begin position="294"/>
        <end position="314"/>
    </location>
</feature>
<reference evidence="2" key="1">
    <citation type="submission" date="2018-05" db="EMBL/GenBank/DDBJ databases">
        <title>Draft genome of Mucuna pruriens seed.</title>
        <authorList>
            <person name="Nnadi N.E."/>
            <person name="Vos R."/>
            <person name="Hasami M.H."/>
            <person name="Devisetty U.K."/>
            <person name="Aguiy J.C."/>
        </authorList>
    </citation>
    <scope>NUCLEOTIDE SEQUENCE [LARGE SCALE GENOMIC DNA]</scope>
    <source>
        <strain evidence="2">JCA_2017</strain>
    </source>
</reference>
<sequence>MATYTYDDKILIHYFQDSLMGYKYNEDMVLDYSWLQNMVKKEQEGFKEYAQRWQELVAQVQPPITERKMVTIFINTLPSPYYNKVVGSVTSNFADLVVVGERIELGIRSGKFAHVSRNVGFAKKLTSKKKKGEANAVERSCSPYPAQSHIGVGLTTSSPPTPYVPPYQPQADTGVAITLRPAQQGARRPPRMLTLIPMTYTELLPQLLEQKLVEIVPLKPLVPPYPRSYNPNAKCDYHGRVVSHATKRCWSLKHKVQDLLDGGLLGFQDQGPNVQSNPLPAYRGATVNAISHENEERAKSPNRQGRSLVAWPSW</sequence>
<dbReference type="EMBL" id="QJKJ01003569">
    <property type="protein sequence ID" value="RDX97806.1"/>
    <property type="molecule type" value="Genomic_DNA"/>
</dbReference>
<dbReference type="Proteomes" id="UP000257109">
    <property type="component" value="Unassembled WGS sequence"/>
</dbReference>
<evidence type="ECO:0000256" key="1">
    <source>
        <dbReference type="SAM" id="MobiDB-lite"/>
    </source>
</evidence>
<accession>A0A371H544</accession>
<evidence type="ECO:0000313" key="2">
    <source>
        <dbReference type="EMBL" id="RDX97806.1"/>
    </source>
</evidence>
<dbReference type="OrthoDB" id="1743010at2759"/>
<gene>
    <name evidence="2" type="ORF">CR513_19380</name>
</gene>
<proteinExistence type="predicted"/>